<name>A0A7X2N2K2_9FIRM</name>
<comment type="subcellular location">
    <subcellularLocation>
        <location evidence="1">Cytoplasm</location>
    </subcellularLocation>
</comment>
<keyword evidence="5" id="KW-0808">Transferase</keyword>
<evidence type="ECO:0000256" key="2">
    <source>
        <dbReference type="ARBA" id="ARBA00022448"/>
    </source>
</evidence>
<dbReference type="Proteomes" id="UP000470082">
    <property type="component" value="Unassembled WGS sequence"/>
</dbReference>
<evidence type="ECO:0000256" key="4">
    <source>
        <dbReference type="ARBA" id="ARBA00022597"/>
    </source>
</evidence>
<sequence>MITFMRVDDRIIHGQIVTRWSKEYPCDGILAINDKAATTPVLAQSFKASTDKKVFVWTKAKFKENAQKVLDSPKRYFLITKNPVDMKELLVDFGFVPSDVKRLIIGPCNDRPGATKLGQNQSITQEEADALEAISKKGYEIEFALIKESSIGTWDKYRGKFGY</sequence>
<keyword evidence="10" id="KW-1185">Reference proteome</keyword>
<feature type="domain" description="PTS EIIB type-4" evidence="8">
    <location>
        <begin position="1"/>
        <end position="163"/>
    </location>
</feature>
<evidence type="ECO:0000256" key="1">
    <source>
        <dbReference type="ARBA" id="ARBA00004496"/>
    </source>
</evidence>
<organism evidence="9 10">
    <name type="scientific">Floccifex porci</name>
    <dbReference type="NCBI Taxonomy" id="2606629"/>
    <lineage>
        <taxon>Bacteria</taxon>
        <taxon>Bacillati</taxon>
        <taxon>Bacillota</taxon>
        <taxon>Erysipelotrichia</taxon>
        <taxon>Erysipelotrichales</taxon>
        <taxon>Erysipelotrichaceae</taxon>
        <taxon>Floccifex</taxon>
    </lineage>
</organism>
<dbReference type="InterPro" id="IPR004720">
    <property type="entry name" value="PTS_IIB_sorbose-sp"/>
</dbReference>
<dbReference type="Gene3D" id="3.40.35.10">
    <property type="entry name" value="Phosphotransferase system, sorbose subfamily IIB component"/>
    <property type="match status" value="1"/>
</dbReference>
<dbReference type="GO" id="GO:0005737">
    <property type="term" value="C:cytoplasm"/>
    <property type="evidence" value="ECO:0007669"/>
    <property type="project" value="UniProtKB-SubCell"/>
</dbReference>
<accession>A0A7X2N2K2</accession>
<evidence type="ECO:0000256" key="7">
    <source>
        <dbReference type="ARBA" id="ARBA00022777"/>
    </source>
</evidence>
<keyword evidence="3" id="KW-0963">Cytoplasm</keyword>
<dbReference type="InterPro" id="IPR036667">
    <property type="entry name" value="PTS_IIB_sorbose-sp_sf"/>
</dbReference>
<protein>
    <submittedName>
        <fullName evidence="9">PTS sugar transporter subunit IIB</fullName>
    </submittedName>
</protein>
<dbReference type="SUPFAM" id="SSF52728">
    <property type="entry name" value="PTS IIb component"/>
    <property type="match status" value="1"/>
</dbReference>
<evidence type="ECO:0000256" key="3">
    <source>
        <dbReference type="ARBA" id="ARBA00022490"/>
    </source>
</evidence>
<evidence type="ECO:0000259" key="8">
    <source>
        <dbReference type="PROSITE" id="PS51101"/>
    </source>
</evidence>
<keyword evidence="7" id="KW-0418">Kinase</keyword>
<keyword evidence="6" id="KW-0598">Phosphotransferase system</keyword>
<comment type="caution">
    <text evidence="9">The sequence shown here is derived from an EMBL/GenBank/DDBJ whole genome shotgun (WGS) entry which is preliminary data.</text>
</comment>
<dbReference type="EMBL" id="VUMM01000002">
    <property type="protein sequence ID" value="MSS00833.1"/>
    <property type="molecule type" value="Genomic_DNA"/>
</dbReference>
<dbReference type="RefSeq" id="WP_154459305.1">
    <property type="nucleotide sequence ID" value="NZ_VUMM01000002.1"/>
</dbReference>
<dbReference type="AlphaFoldDB" id="A0A7X2N2K2"/>
<dbReference type="GO" id="GO:0016301">
    <property type="term" value="F:kinase activity"/>
    <property type="evidence" value="ECO:0007669"/>
    <property type="project" value="UniProtKB-KW"/>
</dbReference>
<evidence type="ECO:0000256" key="5">
    <source>
        <dbReference type="ARBA" id="ARBA00022679"/>
    </source>
</evidence>
<keyword evidence="4 9" id="KW-0762">Sugar transport</keyword>
<dbReference type="GO" id="GO:0009401">
    <property type="term" value="P:phosphoenolpyruvate-dependent sugar phosphotransferase system"/>
    <property type="evidence" value="ECO:0007669"/>
    <property type="project" value="UniProtKB-KW"/>
</dbReference>
<dbReference type="PROSITE" id="PS51101">
    <property type="entry name" value="PTS_EIIB_TYPE_4"/>
    <property type="match status" value="1"/>
</dbReference>
<evidence type="ECO:0000256" key="6">
    <source>
        <dbReference type="ARBA" id="ARBA00022683"/>
    </source>
</evidence>
<keyword evidence="2" id="KW-0813">Transport</keyword>
<evidence type="ECO:0000313" key="10">
    <source>
        <dbReference type="Proteomes" id="UP000470082"/>
    </source>
</evidence>
<evidence type="ECO:0000313" key="9">
    <source>
        <dbReference type="EMBL" id="MSS00833.1"/>
    </source>
</evidence>
<reference evidence="9 10" key="1">
    <citation type="submission" date="2019-08" db="EMBL/GenBank/DDBJ databases">
        <title>In-depth cultivation of the pig gut microbiome towards novel bacterial diversity and tailored functional studies.</title>
        <authorList>
            <person name="Wylensek D."/>
            <person name="Hitch T.C.A."/>
            <person name="Clavel T."/>
        </authorList>
    </citation>
    <scope>NUCLEOTIDE SEQUENCE [LARGE SCALE GENOMIC DNA]</scope>
    <source>
        <strain evidence="9 10">LKV-178-WT-2G</strain>
    </source>
</reference>
<dbReference type="GO" id="GO:0008982">
    <property type="term" value="F:protein-N(PI)-phosphohistidine-sugar phosphotransferase activity"/>
    <property type="evidence" value="ECO:0007669"/>
    <property type="project" value="InterPro"/>
</dbReference>
<proteinExistence type="predicted"/>
<gene>
    <name evidence="9" type="ORF">FYJ50_01640</name>
</gene>
<dbReference type="Pfam" id="PF03830">
    <property type="entry name" value="PTSIIB_sorb"/>
    <property type="match status" value="1"/>
</dbReference>